<dbReference type="SUPFAM" id="SSF52540">
    <property type="entry name" value="P-loop containing nucleoside triphosphate hydrolases"/>
    <property type="match status" value="2"/>
</dbReference>
<dbReference type="InterPro" id="IPR004176">
    <property type="entry name" value="Clp_R_N"/>
</dbReference>
<dbReference type="AlphaFoldDB" id="A0A7W5ULJ8"/>
<dbReference type="SMART" id="SM01086">
    <property type="entry name" value="ClpB_D2-small"/>
    <property type="match status" value="1"/>
</dbReference>
<dbReference type="PROSITE" id="PS50151">
    <property type="entry name" value="UVR"/>
    <property type="match status" value="1"/>
</dbReference>
<keyword evidence="10" id="KW-0378">Hydrolase</keyword>
<keyword evidence="10" id="KW-0645">Protease</keyword>
<keyword evidence="4 6" id="KW-0143">Chaperone</keyword>
<feature type="compositionally biased region" description="Polar residues" evidence="7">
    <location>
        <begin position="174"/>
        <end position="187"/>
    </location>
</feature>
<evidence type="ECO:0000256" key="4">
    <source>
        <dbReference type="ARBA" id="ARBA00023186"/>
    </source>
</evidence>
<evidence type="ECO:0000313" key="11">
    <source>
        <dbReference type="Proteomes" id="UP000541425"/>
    </source>
</evidence>
<dbReference type="InterPro" id="IPR003959">
    <property type="entry name" value="ATPase_AAA_core"/>
</dbReference>
<dbReference type="Gene3D" id="1.10.1780.10">
    <property type="entry name" value="Clp, N-terminal domain"/>
    <property type="match status" value="1"/>
</dbReference>
<dbReference type="Pfam" id="PF02861">
    <property type="entry name" value="Clp_N"/>
    <property type="match status" value="1"/>
</dbReference>
<evidence type="ECO:0000256" key="3">
    <source>
        <dbReference type="ARBA" id="ARBA00022840"/>
    </source>
</evidence>
<dbReference type="Gene3D" id="4.10.860.10">
    <property type="entry name" value="UVR domain"/>
    <property type="match status" value="1"/>
</dbReference>
<dbReference type="Pfam" id="PF17871">
    <property type="entry name" value="AAA_lid_9"/>
    <property type="match status" value="1"/>
</dbReference>
<dbReference type="Proteomes" id="UP000541425">
    <property type="component" value="Unassembled WGS sequence"/>
</dbReference>
<dbReference type="FunFam" id="3.40.50.300:FF:000010">
    <property type="entry name" value="Chaperone clpB 1, putative"/>
    <property type="match status" value="1"/>
</dbReference>
<feature type="region of interest" description="Disordered" evidence="7">
    <location>
        <begin position="838"/>
        <end position="860"/>
    </location>
</feature>
<dbReference type="InterPro" id="IPR019489">
    <property type="entry name" value="Clp_ATPase_C"/>
</dbReference>
<dbReference type="Pfam" id="PF00004">
    <property type="entry name" value="AAA"/>
    <property type="match status" value="1"/>
</dbReference>
<keyword evidence="1 5" id="KW-0677">Repeat</keyword>
<feature type="domain" description="Clp R" evidence="9">
    <location>
        <begin position="1"/>
        <end position="73"/>
    </location>
</feature>
<evidence type="ECO:0000256" key="1">
    <source>
        <dbReference type="ARBA" id="ARBA00022737"/>
    </source>
</evidence>
<protein>
    <submittedName>
        <fullName evidence="10">ATP-dependent Clp protease ATP-binding subunit ClpC</fullName>
    </submittedName>
</protein>
<comment type="caution">
    <text evidence="10">The sequence shown here is derived from an EMBL/GenBank/DDBJ whole genome shotgun (WGS) entry which is preliminary data.</text>
</comment>
<dbReference type="PROSITE" id="PS00871">
    <property type="entry name" value="CLPAB_2"/>
    <property type="match status" value="1"/>
</dbReference>
<evidence type="ECO:0000256" key="5">
    <source>
        <dbReference type="PROSITE-ProRule" id="PRU01251"/>
    </source>
</evidence>
<dbReference type="PRINTS" id="PR00300">
    <property type="entry name" value="CLPPROTEASEA"/>
</dbReference>
<feature type="compositionally biased region" description="Basic and acidic residues" evidence="7">
    <location>
        <begin position="157"/>
        <end position="170"/>
    </location>
</feature>
<evidence type="ECO:0000313" key="10">
    <source>
        <dbReference type="EMBL" id="MBB3703566.1"/>
    </source>
</evidence>
<dbReference type="Gene3D" id="1.10.8.60">
    <property type="match status" value="2"/>
</dbReference>
<dbReference type="InterPro" id="IPR001270">
    <property type="entry name" value="ClpA/B"/>
</dbReference>
<organism evidence="10 11">
    <name type="scientific">Alloprevotella rava</name>
    <dbReference type="NCBI Taxonomy" id="671218"/>
    <lineage>
        <taxon>Bacteria</taxon>
        <taxon>Pseudomonadati</taxon>
        <taxon>Bacteroidota</taxon>
        <taxon>Bacteroidia</taxon>
        <taxon>Bacteroidales</taxon>
        <taxon>Prevotellaceae</taxon>
        <taxon>Alloprevotella</taxon>
    </lineage>
</organism>
<dbReference type="PANTHER" id="PTHR11638:SF18">
    <property type="entry name" value="HEAT SHOCK PROTEIN 104"/>
    <property type="match status" value="1"/>
</dbReference>
<dbReference type="RefSeq" id="WP_183697974.1">
    <property type="nucleotide sequence ID" value="NZ_JACICA010000015.1"/>
</dbReference>
<dbReference type="InterPro" id="IPR001943">
    <property type="entry name" value="UVR_dom"/>
</dbReference>
<dbReference type="PANTHER" id="PTHR11638">
    <property type="entry name" value="ATP-DEPENDENT CLP PROTEASE"/>
    <property type="match status" value="1"/>
</dbReference>
<comment type="similarity">
    <text evidence="6">Belongs to the ClpA/ClpB family.</text>
</comment>
<dbReference type="GO" id="GO:0016887">
    <property type="term" value="F:ATP hydrolysis activity"/>
    <property type="evidence" value="ECO:0007669"/>
    <property type="project" value="InterPro"/>
</dbReference>
<dbReference type="SMART" id="SM00382">
    <property type="entry name" value="AAA"/>
    <property type="match status" value="2"/>
</dbReference>
<evidence type="ECO:0000256" key="7">
    <source>
        <dbReference type="SAM" id="MobiDB-lite"/>
    </source>
</evidence>
<dbReference type="PROSITE" id="PS51903">
    <property type="entry name" value="CLP_R"/>
    <property type="match status" value="1"/>
</dbReference>
<dbReference type="GO" id="GO:0005524">
    <property type="term" value="F:ATP binding"/>
    <property type="evidence" value="ECO:0007669"/>
    <property type="project" value="UniProtKB-KW"/>
</dbReference>
<dbReference type="InterPro" id="IPR036628">
    <property type="entry name" value="Clp_N_dom_sf"/>
</dbReference>
<sequence>MTYKLSPELTQVLTFCRKAMKEKALSDISTDCLLLGLLHDEINQAMQVLQSLSCPIEELKQQITARLDALQKSTLPPPDELILSLESRRLLRLTLLEARRYGEEMANELHLLLAILHDSSNAARSLLNTYNITYSIVTENLPQSPQIEGSFGFSDDEPPRPPMDGEERSHKFANATQTPSDGSNSPTPIIDNFGTDLTEKAAQCALDPVVGREKEILRVAQILSRRKKNNPIIIGEPGVGKSAIVEGLSQLIASHKVPRLLQDKRIIALDMASIVAGTQFRGQFEERLRRLIKELNAHPKIVLFIDEIHTIIGAGSAPGSLDAANILKPTLARGEVQCIGATTTNEYRKIIEKDGALARRFQSVLLEPTSAEETLQILNNIKDRYEEHHNVTYTTEALTACVHLTERYITDRSLPDKAIDALDEAGSRKHLLELNVPADIVAMEQKIAELKQQKDKAAKAQDYERAARYRDESVQLQTQLNKRNRQWLAEQKTYRQTITEDDIANVVSDISGVPVQRVAQSEATRLKGMKDELNSRVVAQDTAIEKLVRAITRNRMGLRGHDRPVGTFLFVGPTGVGKTYLVKCLAEQMFGRKDSLIRIDMSEYGEKYSTSRLVGAPPGYVGYEEGGQLTEKVRRHPYSVILLDEIEKAHSDVFNTLLQVMDEGRMTDGNGVTVDFRNTIIIMTSNTGTRQIREFGQGIGFHAGEVGKNNHQYAETIVKKALQRQFLPEFLNRLDDIIMFKQLEKTDAQKIAKIELDLLNKRIAPMNLHLDLSTAAMDYVVEKGFDAQYGVRSLKRAIRTNVEDRLCDLLLESTENQAARTIRFDVGEGELKVTITEDLAHEETPHQAREKATDEEDVKK</sequence>
<dbReference type="Pfam" id="PF07724">
    <property type="entry name" value="AAA_2"/>
    <property type="match status" value="1"/>
</dbReference>
<evidence type="ECO:0000259" key="8">
    <source>
        <dbReference type="PROSITE" id="PS50151"/>
    </source>
</evidence>
<feature type="region of interest" description="Disordered" evidence="7">
    <location>
        <begin position="145"/>
        <end position="187"/>
    </location>
</feature>
<keyword evidence="2 6" id="KW-0547">Nucleotide-binding</keyword>
<dbReference type="InterPro" id="IPR003593">
    <property type="entry name" value="AAA+_ATPase"/>
</dbReference>
<dbReference type="CDD" id="cd19499">
    <property type="entry name" value="RecA-like_ClpB_Hsp104-like"/>
    <property type="match status" value="1"/>
</dbReference>
<dbReference type="GO" id="GO:0006508">
    <property type="term" value="P:proteolysis"/>
    <property type="evidence" value="ECO:0007669"/>
    <property type="project" value="UniProtKB-KW"/>
</dbReference>
<dbReference type="InterPro" id="IPR018368">
    <property type="entry name" value="ClpA/B_CS1"/>
</dbReference>
<dbReference type="InterPro" id="IPR050130">
    <property type="entry name" value="ClpA_ClpB"/>
</dbReference>
<dbReference type="InterPro" id="IPR041546">
    <property type="entry name" value="ClpA/ClpB_AAA_lid"/>
</dbReference>
<dbReference type="GO" id="GO:0008233">
    <property type="term" value="F:peptidase activity"/>
    <property type="evidence" value="ECO:0007669"/>
    <property type="project" value="UniProtKB-KW"/>
</dbReference>
<gene>
    <name evidence="10" type="ORF">FHS60_002057</name>
</gene>
<evidence type="ECO:0000256" key="2">
    <source>
        <dbReference type="ARBA" id="ARBA00022741"/>
    </source>
</evidence>
<dbReference type="Pfam" id="PF10431">
    <property type="entry name" value="ClpB_D2-small"/>
    <property type="match status" value="1"/>
</dbReference>
<accession>A0A7W5ULJ8</accession>
<dbReference type="GO" id="GO:0005737">
    <property type="term" value="C:cytoplasm"/>
    <property type="evidence" value="ECO:0007669"/>
    <property type="project" value="TreeGrafter"/>
</dbReference>
<dbReference type="SUPFAM" id="SSF81923">
    <property type="entry name" value="Double Clp-N motif"/>
    <property type="match status" value="1"/>
</dbReference>
<proteinExistence type="inferred from homology"/>
<dbReference type="GO" id="GO:0034605">
    <property type="term" value="P:cellular response to heat"/>
    <property type="evidence" value="ECO:0007669"/>
    <property type="project" value="TreeGrafter"/>
</dbReference>
<dbReference type="Gene3D" id="3.40.50.300">
    <property type="entry name" value="P-loop containing nucleotide triphosphate hydrolases"/>
    <property type="match status" value="2"/>
</dbReference>
<dbReference type="CDD" id="cd00009">
    <property type="entry name" value="AAA"/>
    <property type="match status" value="1"/>
</dbReference>
<dbReference type="InterPro" id="IPR027417">
    <property type="entry name" value="P-loop_NTPase"/>
</dbReference>
<dbReference type="InterPro" id="IPR028299">
    <property type="entry name" value="ClpA/B_CS2"/>
</dbReference>
<dbReference type="FunFam" id="3.40.50.300:FF:000025">
    <property type="entry name" value="ATP-dependent Clp protease subunit"/>
    <property type="match status" value="1"/>
</dbReference>
<reference evidence="10 11" key="1">
    <citation type="submission" date="2020-08" db="EMBL/GenBank/DDBJ databases">
        <title>Genomic Encyclopedia of Type Strains, Phase IV (KMG-IV): sequencing the most valuable type-strain genomes for metagenomic binning, comparative biology and taxonomic classification.</title>
        <authorList>
            <person name="Goeker M."/>
        </authorList>
    </citation>
    <scope>NUCLEOTIDE SEQUENCE [LARGE SCALE GENOMIC DNA]</scope>
    <source>
        <strain evidence="10 11">DSM 22548</strain>
    </source>
</reference>
<dbReference type="EMBL" id="JACICA010000015">
    <property type="protein sequence ID" value="MBB3703566.1"/>
    <property type="molecule type" value="Genomic_DNA"/>
</dbReference>
<dbReference type="PROSITE" id="PS00870">
    <property type="entry name" value="CLPAB_1"/>
    <property type="match status" value="1"/>
</dbReference>
<name>A0A7W5ULJ8_9BACT</name>
<evidence type="ECO:0000259" key="9">
    <source>
        <dbReference type="PROSITE" id="PS51903"/>
    </source>
</evidence>
<evidence type="ECO:0000256" key="6">
    <source>
        <dbReference type="RuleBase" id="RU004432"/>
    </source>
</evidence>
<keyword evidence="3 6" id="KW-0067">ATP-binding</keyword>
<feature type="domain" description="UVR" evidence="8">
    <location>
        <begin position="444"/>
        <end position="479"/>
    </location>
</feature>